<evidence type="ECO:0000313" key="4">
    <source>
        <dbReference type="Proteomes" id="UP000757232"/>
    </source>
</evidence>
<dbReference type="AlphaFoldDB" id="A0A9Q5HQ25"/>
<sequence>MEERRLPASPLPRKRGEIGYRESMDRESGEVRRDDNSTPLPPRHPADRDPEVPPAATDESDPSNPSAPNAVSPAPGSVPITSTNADASSMHKPSKGNSFLSWLGLRMGKKFGGVTLSTIFRLTLQLFFLLGTIALWVVVSKVLTVSPSNDTPASATGSAESTPKSDPVFGSSAMIFLHVSFGIVTLVQLLFLERCIFIVRAQRYAYVHHRTSLPMHSRNREGNVPASGVTSLTMSLAPWNRPPLPTYAAALAQSGVGTGDVEDNLIAIPPPPAYGNTRGSTLLLAGLMPNNMRRSVARASRISCPISQASRLSRPVSYRSHDEEWEQRCDAERALYLAETLDRLENPAHTTTNSAQTAR</sequence>
<keyword evidence="4" id="KW-1185">Reference proteome</keyword>
<dbReference type="OrthoDB" id="2596855at2759"/>
<feature type="compositionally biased region" description="Basic and acidic residues" evidence="1">
    <location>
        <begin position="14"/>
        <end position="36"/>
    </location>
</feature>
<proteinExistence type="predicted"/>
<feature type="transmembrane region" description="Helical" evidence="2">
    <location>
        <begin position="119"/>
        <end position="139"/>
    </location>
</feature>
<comment type="caution">
    <text evidence="3">The sequence shown here is derived from an EMBL/GenBank/DDBJ whole genome shotgun (WGS) entry which is preliminary data.</text>
</comment>
<evidence type="ECO:0000256" key="2">
    <source>
        <dbReference type="SAM" id="Phobius"/>
    </source>
</evidence>
<keyword evidence="2" id="KW-0812">Transmembrane</keyword>
<keyword evidence="2" id="KW-0472">Membrane</keyword>
<feature type="compositionally biased region" description="Low complexity" evidence="1">
    <location>
        <begin position="62"/>
        <end position="79"/>
    </location>
</feature>
<name>A0A9Q5HQ25_SANBA</name>
<organism evidence="3 4">
    <name type="scientific">Sanghuangporus baumii</name>
    <name type="common">Phellinus baumii</name>
    <dbReference type="NCBI Taxonomy" id="108892"/>
    <lineage>
        <taxon>Eukaryota</taxon>
        <taxon>Fungi</taxon>
        <taxon>Dikarya</taxon>
        <taxon>Basidiomycota</taxon>
        <taxon>Agaricomycotina</taxon>
        <taxon>Agaricomycetes</taxon>
        <taxon>Hymenochaetales</taxon>
        <taxon>Hymenochaetaceae</taxon>
        <taxon>Sanghuangporus</taxon>
    </lineage>
</organism>
<evidence type="ECO:0000256" key="1">
    <source>
        <dbReference type="SAM" id="MobiDB-lite"/>
    </source>
</evidence>
<dbReference type="EMBL" id="LNZH02000217">
    <property type="protein sequence ID" value="OCB83856.1"/>
    <property type="molecule type" value="Genomic_DNA"/>
</dbReference>
<evidence type="ECO:0000313" key="3">
    <source>
        <dbReference type="EMBL" id="OCB83856.1"/>
    </source>
</evidence>
<reference evidence="3" key="1">
    <citation type="submission" date="2016-06" db="EMBL/GenBank/DDBJ databases">
        <title>Draft Genome sequence of the fungus Inonotus baumii.</title>
        <authorList>
            <person name="Zhu H."/>
            <person name="Lin W."/>
        </authorList>
    </citation>
    <scope>NUCLEOTIDE SEQUENCE</scope>
    <source>
        <strain evidence="3">821</strain>
    </source>
</reference>
<feature type="region of interest" description="Disordered" evidence="1">
    <location>
        <begin position="1"/>
        <end position="94"/>
    </location>
</feature>
<feature type="transmembrane region" description="Helical" evidence="2">
    <location>
        <begin position="173"/>
        <end position="192"/>
    </location>
</feature>
<protein>
    <submittedName>
        <fullName evidence="3">Uncharacterized protein</fullName>
    </submittedName>
</protein>
<keyword evidence="2" id="KW-1133">Transmembrane helix</keyword>
<gene>
    <name evidence="3" type="ORF">A7U60_g9062</name>
</gene>
<accession>A0A9Q5HQ25</accession>
<dbReference type="Proteomes" id="UP000757232">
    <property type="component" value="Unassembled WGS sequence"/>
</dbReference>